<keyword evidence="12" id="KW-1133">Transmembrane helix</keyword>
<dbReference type="InterPro" id="IPR044666">
    <property type="entry name" value="Cyclophilin_A-like"/>
</dbReference>
<sequence>MGDFPVSEDQRKTIYSEAREAAIQAARPDPSVGIKHDLYTTGERVDGDGRVVMNLAYDNEYREMTDLEKRTILYDKVRKAHKKGYAAITLDHGGTLNFELHCDIAPQACDNFIRLCKSGYYNGVKFHRVIRNFMMQGGDPEGTGRGGKSAFEGGAPFRDEFDSRLTHTGAGVLSMANSGRDTNRSQFFITFKSCEHLNNKHTIFGRVVGGGAALDALNETETDRKERPIEPIKIIKTQVFVNPFETILEDEAAQKKEEEDKLKEAQLLRDSMDVMKNHPKRSSTGIGKYLSTSHKRKSHAAASPEEASGAVLGQMGKSKRHKAFESTAEYPAEDHRHHHPMDTSLARLESQAAYTNMSNSDRAKSWAKSYFSHAWKKIKLEWEVLKVAWPWIIIGIIFQILHDWAHNWIYYLSGKYHVYGGPENALVDFGHMAFPDIDTLTVSVAPENPVLVTCMVIAIVFAVLAPTFGGRDDFTLIGVIWRVLNVCDFTIIFRCISFLVTILPAPAPHCQEAPPPNAPWELYFSPPTNVDEVLSGFDVQNGCGDLVFSSHMMYCLLATLVVTHYSRSLVLMVIEWLLCCALVCLILAQRSHYTLDVWVSWYTVPMVWICFYHFFPNDPVKHVAFWQEQPQRVYVPRDKVVPKDERVPTSFGTPTAVIWPGIGPNLTKE</sequence>
<evidence type="ECO:0000256" key="2">
    <source>
        <dbReference type="ARBA" id="ARBA00000971"/>
    </source>
</evidence>
<evidence type="ECO:0000256" key="10">
    <source>
        <dbReference type="ARBA" id="ARBA00023242"/>
    </source>
</evidence>
<dbReference type="PANTHER" id="PTHR45625">
    <property type="entry name" value="PEPTIDYL-PROLYL CIS-TRANS ISOMERASE-RELATED"/>
    <property type="match status" value="1"/>
</dbReference>
<keyword evidence="12" id="KW-0472">Membrane</keyword>
<dbReference type="Pfam" id="PF14360">
    <property type="entry name" value="PAP2_C"/>
    <property type="match status" value="1"/>
</dbReference>
<keyword evidence="8" id="KW-0697">Rotamase</keyword>
<comment type="caution">
    <text evidence="14">The sequence shown here is derived from an EMBL/GenBank/DDBJ whole genome shotgun (WGS) entry which is preliminary data.</text>
</comment>
<proteinExistence type="inferred from homology"/>
<comment type="catalytic activity">
    <reaction evidence="2">
        <text>[protein]-peptidylproline (omega=180) = [protein]-peptidylproline (omega=0)</text>
        <dbReference type="Rhea" id="RHEA:16237"/>
        <dbReference type="Rhea" id="RHEA-COMP:10747"/>
        <dbReference type="Rhea" id="RHEA-COMP:10748"/>
        <dbReference type="ChEBI" id="CHEBI:83833"/>
        <dbReference type="ChEBI" id="CHEBI:83834"/>
        <dbReference type="EC" id="5.2.1.8"/>
    </reaction>
</comment>
<evidence type="ECO:0000256" key="11">
    <source>
        <dbReference type="SAM" id="MobiDB-lite"/>
    </source>
</evidence>
<dbReference type="InterPro" id="IPR002130">
    <property type="entry name" value="Cyclophilin-type_PPIase_dom"/>
</dbReference>
<dbReference type="Pfam" id="PF00160">
    <property type="entry name" value="Pro_isomerase"/>
    <property type="match status" value="1"/>
</dbReference>
<evidence type="ECO:0000256" key="4">
    <source>
        <dbReference type="ARBA" id="ARBA00004123"/>
    </source>
</evidence>
<evidence type="ECO:0000259" key="13">
    <source>
        <dbReference type="PROSITE" id="PS50072"/>
    </source>
</evidence>
<feature type="transmembrane region" description="Helical" evidence="12">
    <location>
        <begin position="569"/>
        <end position="588"/>
    </location>
</feature>
<gene>
    <name evidence="14" type="primary">PPIL2_2</name>
    <name evidence="14" type="ORF">FOZ61_004775</name>
</gene>
<dbReference type="InterPro" id="IPR020892">
    <property type="entry name" value="Cyclophilin-type_PPIase_CS"/>
</dbReference>
<dbReference type="Proteomes" id="UP000570595">
    <property type="component" value="Unassembled WGS sequence"/>
</dbReference>
<name>A0A7J6MDI3_PEROL</name>
<feature type="transmembrane region" description="Helical" evidence="12">
    <location>
        <begin position="450"/>
        <end position="468"/>
    </location>
</feature>
<keyword evidence="10" id="KW-0539">Nucleus</keyword>
<dbReference type="PROSITE" id="PS50072">
    <property type="entry name" value="CSA_PPIASE_2"/>
    <property type="match status" value="1"/>
</dbReference>
<feature type="transmembrane region" description="Helical" evidence="12">
    <location>
        <begin position="480"/>
        <end position="503"/>
    </location>
</feature>
<keyword evidence="6" id="KW-0808">Transferase</keyword>
<protein>
    <submittedName>
        <fullName evidence="14">Peptidylprolyl</fullName>
    </submittedName>
</protein>
<organism evidence="14 15">
    <name type="scientific">Perkinsus olseni</name>
    <name type="common">Perkinsus atlanticus</name>
    <dbReference type="NCBI Taxonomy" id="32597"/>
    <lineage>
        <taxon>Eukaryota</taxon>
        <taxon>Sar</taxon>
        <taxon>Alveolata</taxon>
        <taxon>Perkinsozoa</taxon>
        <taxon>Perkinsea</taxon>
        <taxon>Perkinsida</taxon>
        <taxon>Perkinsidae</taxon>
        <taxon>Perkinsus</taxon>
    </lineage>
</organism>
<evidence type="ECO:0000256" key="1">
    <source>
        <dbReference type="ARBA" id="ARBA00000900"/>
    </source>
</evidence>
<feature type="transmembrane region" description="Helical" evidence="12">
    <location>
        <begin position="595"/>
        <end position="615"/>
    </location>
</feature>
<feature type="domain" description="PPIase cyclophilin-type" evidence="13">
    <location>
        <begin position="94"/>
        <end position="239"/>
    </location>
</feature>
<dbReference type="GO" id="GO:0071013">
    <property type="term" value="C:catalytic step 2 spliceosome"/>
    <property type="evidence" value="ECO:0007669"/>
    <property type="project" value="TreeGrafter"/>
</dbReference>
<accession>A0A7J6MDI3</accession>
<evidence type="ECO:0000256" key="3">
    <source>
        <dbReference type="ARBA" id="ARBA00003697"/>
    </source>
</evidence>
<dbReference type="PANTHER" id="PTHR45625:SF1">
    <property type="entry name" value="RING-TYPE E3 UBIQUITIN-PROTEIN LIGASE PPIL2"/>
    <property type="match status" value="1"/>
</dbReference>
<evidence type="ECO:0000256" key="8">
    <source>
        <dbReference type="ARBA" id="ARBA00023110"/>
    </source>
</evidence>
<reference evidence="14 15" key="1">
    <citation type="submission" date="2020-04" db="EMBL/GenBank/DDBJ databases">
        <title>Perkinsus olseni comparative genomics.</title>
        <authorList>
            <person name="Bogema D.R."/>
        </authorList>
    </citation>
    <scope>NUCLEOTIDE SEQUENCE [LARGE SCALE GENOMIC DNA]</scope>
    <source>
        <strain evidence="14">ATCC PRA-179</strain>
    </source>
</reference>
<keyword evidence="12" id="KW-0812">Transmembrane</keyword>
<dbReference type="FunFam" id="2.40.100.10:FF:000014">
    <property type="entry name" value="Peptidyl-prolyl cis-trans isomerase cyp65"/>
    <property type="match status" value="1"/>
</dbReference>
<dbReference type="OrthoDB" id="271386at2759"/>
<keyword evidence="7" id="KW-0833">Ubl conjugation pathway</keyword>
<evidence type="ECO:0000256" key="5">
    <source>
        <dbReference type="ARBA" id="ARBA00007930"/>
    </source>
</evidence>
<evidence type="ECO:0000256" key="12">
    <source>
        <dbReference type="SAM" id="Phobius"/>
    </source>
</evidence>
<dbReference type="AlphaFoldDB" id="A0A7J6MDI3"/>
<evidence type="ECO:0000313" key="15">
    <source>
        <dbReference type="Proteomes" id="UP000570595"/>
    </source>
</evidence>
<dbReference type="GO" id="GO:0000209">
    <property type="term" value="P:protein polyubiquitination"/>
    <property type="evidence" value="ECO:0007669"/>
    <property type="project" value="TreeGrafter"/>
</dbReference>
<keyword evidence="9" id="KW-0413">Isomerase</keyword>
<evidence type="ECO:0000256" key="7">
    <source>
        <dbReference type="ARBA" id="ARBA00022786"/>
    </source>
</evidence>
<comment type="catalytic activity">
    <reaction evidence="1">
        <text>S-ubiquitinyl-[E2 ubiquitin-conjugating enzyme]-L-cysteine + [acceptor protein]-L-lysine = [E2 ubiquitin-conjugating enzyme]-L-cysteine + N(6)-ubiquitinyl-[acceptor protein]-L-lysine.</text>
        <dbReference type="EC" id="2.3.2.27"/>
    </reaction>
</comment>
<comment type="similarity">
    <text evidence="5">Belongs to the cyclophilin-type PPIase family. PPIL2 subfamily.</text>
</comment>
<dbReference type="InterPro" id="IPR029000">
    <property type="entry name" value="Cyclophilin-like_dom_sf"/>
</dbReference>
<dbReference type="PROSITE" id="PS00170">
    <property type="entry name" value="CSA_PPIASE_1"/>
    <property type="match status" value="1"/>
</dbReference>
<dbReference type="EMBL" id="JABAHT010000027">
    <property type="protein sequence ID" value="KAF4669190.1"/>
    <property type="molecule type" value="Genomic_DNA"/>
</dbReference>
<dbReference type="PRINTS" id="PR00153">
    <property type="entry name" value="CSAPPISMRASE"/>
</dbReference>
<evidence type="ECO:0000256" key="6">
    <source>
        <dbReference type="ARBA" id="ARBA00022679"/>
    </source>
</evidence>
<dbReference type="SUPFAM" id="SSF50891">
    <property type="entry name" value="Cyclophilin-like"/>
    <property type="match status" value="1"/>
</dbReference>
<dbReference type="GO" id="GO:0006457">
    <property type="term" value="P:protein folding"/>
    <property type="evidence" value="ECO:0007669"/>
    <property type="project" value="InterPro"/>
</dbReference>
<comment type="subcellular location">
    <subcellularLocation>
        <location evidence="4">Nucleus</location>
    </subcellularLocation>
</comment>
<feature type="region of interest" description="Disordered" evidence="11">
    <location>
        <begin position="276"/>
        <end position="318"/>
    </location>
</feature>
<dbReference type="Gene3D" id="2.40.100.10">
    <property type="entry name" value="Cyclophilin-like"/>
    <property type="match status" value="1"/>
</dbReference>
<dbReference type="GO" id="GO:0061630">
    <property type="term" value="F:ubiquitin protein ligase activity"/>
    <property type="evidence" value="ECO:0007669"/>
    <property type="project" value="UniProtKB-EC"/>
</dbReference>
<dbReference type="GO" id="GO:0003755">
    <property type="term" value="F:peptidyl-prolyl cis-trans isomerase activity"/>
    <property type="evidence" value="ECO:0007669"/>
    <property type="project" value="UniProtKB-KW"/>
</dbReference>
<evidence type="ECO:0000313" key="14">
    <source>
        <dbReference type="EMBL" id="KAF4669190.1"/>
    </source>
</evidence>
<dbReference type="InterPro" id="IPR025749">
    <property type="entry name" value="Sphingomyelin_synth-like_dom"/>
</dbReference>
<comment type="function">
    <text evidence="3">May catalyze the cis-trans isomerization of proline imidic peptide bonds in oligopeptides thereby assisting the folding of proteins. May also function as a chaperone, playing a role in intracellular transport of proteins. May also have a protein ubiquitin ligase activity acting as an E3 ubiquitin protein ligase or as a ubiquitin-ubiquitin ligase promoting elongation of ubiquitin chains on proteins.</text>
</comment>
<evidence type="ECO:0000256" key="9">
    <source>
        <dbReference type="ARBA" id="ARBA00023235"/>
    </source>
</evidence>